<sequence length="405" mass="44389">MAARPMVSVLSLETGAPAEQTALPAVFSAPIRPDLVRATHTHMSKNKQQAHAVFMRAGHQTAAESWGTGRAVSRIPRVPGGGTHRAGQGAFGNMCRGGHMFAPSKTWRRWHRKININQKRYAVVSALAATAVPALVMARGHRIEQVPEIPLVLNDEAEALTKTGKAVEVLKKIGAFTDTEKCKDSKAVRRGKGKMRNRRYTLRKGPLVIFGENNGISKAFRNLPGVEVASVNSLNLLQLAPGGHMGRFCIWTKSAFDRLDAIFGTQTKESQVKKGYKLPRSVMANGDLTRLINSDEIQSVVRPQKAAPAKHAPLKKNPLKNLGVMLKLNPYAKAARRIEITSSTKNAANRADKLSKLKAGQAVGPKKDKKVKQVGKDFYKKMVVDSEYQGQDYDEFASWLATSKQ</sequence>
<dbReference type="InterPro" id="IPR023574">
    <property type="entry name" value="Ribosomal_uL4_dom_sf"/>
</dbReference>
<dbReference type="Proteomes" id="UP000815325">
    <property type="component" value="Unassembled WGS sequence"/>
</dbReference>
<evidence type="ECO:0000259" key="4">
    <source>
        <dbReference type="Pfam" id="PF14374"/>
    </source>
</evidence>
<gene>
    <name evidence="5" type="ORF">DUNSADRAFT_6528</name>
</gene>
<dbReference type="EMBL" id="MU069677">
    <property type="protein sequence ID" value="KAF5836058.1"/>
    <property type="molecule type" value="Genomic_DNA"/>
</dbReference>
<dbReference type="Pfam" id="PF00573">
    <property type="entry name" value="Ribosomal_L4"/>
    <property type="match status" value="1"/>
</dbReference>
<comment type="caution">
    <text evidence="5">The sequence shown here is derived from an EMBL/GenBank/DDBJ whole genome shotgun (WGS) entry which is preliminary data.</text>
</comment>
<organism evidence="5 6">
    <name type="scientific">Dunaliella salina</name>
    <name type="common">Green alga</name>
    <name type="synonym">Protococcus salinus</name>
    <dbReference type="NCBI Taxonomy" id="3046"/>
    <lineage>
        <taxon>Eukaryota</taxon>
        <taxon>Viridiplantae</taxon>
        <taxon>Chlorophyta</taxon>
        <taxon>core chlorophytes</taxon>
        <taxon>Chlorophyceae</taxon>
        <taxon>CS clade</taxon>
        <taxon>Chlamydomonadales</taxon>
        <taxon>Dunaliellaceae</taxon>
        <taxon>Dunaliella</taxon>
    </lineage>
</organism>
<reference evidence="5" key="1">
    <citation type="submission" date="2017-08" db="EMBL/GenBank/DDBJ databases">
        <authorList>
            <person name="Polle J.E."/>
            <person name="Barry K."/>
            <person name="Cushman J."/>
            <person name="Schmutz J."/>
            <person name="Tran D."/>
            <person name="Hathwaick L.T."/>
            <person name="Yim W.C."/>
            <person name="Jenkins J."/>
            <person name="Mckie-Krisberg Z.M."/>
            <person name="Prochnik S."/>
            <person name="Lindquist E."/>
            <person name="Dockter R.B."/>
            <person name="Adam C."/>
            <person name="Molina H."/>
            <person name="Bunkerborg J."/>
            <person name="Jin E."/>
            <person name="Buchheim M."/>
            <person name="Magnuson J."/>
        </authorList>
    </citation>
    <scope>NUCLEOTIDE SEQUENCE</scope>
    <source>
        <strain evidence="5">CCAP 19/18</strain>
    </source>
</reference>
<dbReference type="PROSITE" id="PS00939">
    <property type="entry name" value="RIBOSOMAL_L1E"/>
    <property type="match status" value="1"/>
</dbReference>
<dbReference type="InterPro" id="IPR025755">
    <property type="entry name" value="Ribos_uL4_C_dom"/>
</dbReference>
<protein>
    <submittedName>
        <fullName evidence="5">Component of cytosolic 80S ribosome and 60S large subunit</fullName>
    </submittedName>
</protein>
<dbReference type="InterPro" id="IPR045240">
    <property type="entry name" value="Ribosomal_uL4_euk/arch"/>
</dbReference>
<dbReference type="Pfam" id="PF14374">
    <property type="entry name" value="Ribos_L4_asso_C"/>
    <property type="match status" value="1"/>
</dbReference>
<proteinExistence type="inferred from homology"/>
<dbReference type="InterPro" id="IPR013000">
    <property type="entry name" value="Ribosomal_uL4_euk/arc_CS"/>
</dbReference>
<accession>A0ABQ7GN80</accession>
<evidence type="ECO:0000313" key="5">
    <source>
        <dbReference type="EMBL" id="KAF5836058.1"/>
    </source>
</evidence>
<name>A0ABQ7GN80_DUNSA</name>
<keyword evidence="2" id="KW-0689">Ribosomal protein</keyword>
<keyword evidence="6" id="KW-1185">Reference proteome</keyword>
<feature type="domain" description="Large ribosomal subunit protein uL4 C-terminal" evidence="4">
    <location>
        <begin position="274"/>
        <end position="348"/>
    </location>
</feature>
<evidence type="ECO:0000256" key="3">
    <source>
        <dbReference type="ARBA" id="ARBA00023274"/>
    </source>
</evidence>
<dbReference type="Gene3D" id="3.40.1370.10">
    <property type="match status" value="1"/>
</dbReference>
<dbReference type="InterPro" id="IPR002136">
    <property type="entry name" value="Ribosomal_uL4"/>
</dbReference>
<evidence type="ECO:0000313" key="6">
    <source>
        <dbReference type="Proteomes" id="UP000815325"/>
    </source>
</evidence>
<keyword evidence="3" id="KW-0687">Ribonucleoprotein</keyword>
<comment type="similarity">
    <text evidence="1">Belongs to the universal ribosomal protein uL4 family.</text>
</comment>
<dbReference type="SUPFAM" id="SSF52166">
    <property type="entry name" value="Ribosomal protein L4"/>
    <property type="match status" value="1"/>
</dbReference>
<evidence type="ECO:0000256" key="2">
    <source>
        <dbReference type="ARBA" id="ARBA00022980"/>
    </source>
</evidence>
<evidence type="ECO:0000256" key="1">
    <source>
        <dbReference type="ARBA" id="ARBA00010528"/>
    </source>
</evidence>
<dbReference type="PANTHER" id="PTHR19431">
    <property type="entry name" value="60S RIBOSOMAL PROTEIN L4"/>
    <property type="match status" value="1"/>
</dbReference>